<evidence type="ECO:0000313" key="1">
    <source>
        <dbReference type="EMBL" id="QYC10069.1"/>
    </source>
</evidence>
<sequence>MARVDPGLVETIGHWIEQADADAPPPILGIAGSQGSGKSTLAHAVAERFGCAALSLDDVYLTKAERQALARDVHPLFATRGPPGTHDLGLLNRVLDRLRSAGPGDATPLPRFDKLADDRAPEADWPVFQGRPAAIILEGWCLGAQAQTQAMLASPVNELERTRDADGRWRREINDGLAGAYADLTTRLDRLIFLRAPEFARVLDWRSEQEAGLLGVPTLSPEHRAAIADFIRFYERLTRHMMDGGIAADFTATLDPERHPVAITGRL</sequence>
<organism evidence="1 2">
    <name type="scientific">Brevundimonas nasdae</name>
    <dbReference type="NCBI Taxonomy" id="172043"/>
    <lineage>
        <taxon>Bacteria</taxon>
        <taxon>Pseudomonadati</taxon>
        <taxon>Pseudomonadota</taxon>
        <taxon>Alphaproteobacteria</taxon>
        <taxon>Caulobacterales</taxon>
        <taxon>Caulobacteraceae</taxon>
        <taxon>Brevundimonas</taxon>
    </lineage>
</organism>
<accession>A0ABX8TGI7</accession>
<keyword evidence="1" id="KW-0808">Transferase</keyword>
<keyword evidence="2" id="KW-1185">Reference proteome</keyword>
<dbReference type="GO" id="GO:0016301">
    <property type="term" value="F:kinase activity"/>
    <property type="evidence" value="ECO:0007669"/>
    <property type="project" value="UniProtKB-KW"/>
</dbReference>
<dbReference type="Proteomes" id="UP000824334">
    <property type="component" value="Chromosome"/>
</dbReference>
<proteinExistence type="predicted"/>
<keyword evidence="1" id="KW-0418">Kinase</keyword>
<evidence type="ECO:0000313" key="2">
    <source>
        <dbReference type="Proteomes" id="UP000824334"/>
    </source>
</evidence>
<dbReference type="GeneID" id="94376817"/>
<dbReference type="EMBL" id="CP080034">
    <property type="protein sequence ID" value="QYC10069.1"/>
    <property type="molecule type" value="Genomic_DNA"/>
</dbReference>
<dbReference type="RefSeq" id="WP_219352911.1">
    <property type="nucleotide sequence ID" value="NZ_CP080034.1"/>
</dbReference>
<name>A0ABX8TGI7_9CAUL</name>
<gene>
    <name evidence="1" type="ORF">KWG56_16125</name>
</gene>
<reference evidence="1 2" key="1">
    <citation type="submission" date="2021-07" db="EMBL/GenBank/DDBJ databases">
        <title>Isolation and characterization of bacteria from a gold mining with a capacity of golden bioaccumulation.</title>
        <authorList>
            <person name="Yang X.J."/>
        </authorList>
    </citation>
    <scope>NUCLEOTIDE SEQUENCE [LARGE SCALE GENOMIC DNA]</scope>
    <source>
        <strain evidence="1 2">Au29</strain>
    </source>
</reference>
<protein>
    <submittedName>
        <fullName evidence="1">Kinase</fullName>
    </submittedName>
</protein>